<feature type="non-terminal residue" evidence="2">
    <location>
        <position position="341"/>
    </location>
</feature>
<keyword evidence="1" id="KW-0472">Membrane</keyword>
<reference evidence="2" key="1">
    <citation type="journal article" date="2023" name="PLoS Negl. Trop. Dis.">
        <title>A genome sequence for Biomphalaria pfeifferi, the major vector snail for the human-infecting parasite Schistosoma mansoni.</title>
        <authorList>
            <person name="Bu L."/>
            <person name="Lu L."/>
            <person name="Laidemitt M.R."/>
            <person name="Zhang S.M."/>
            <person name="Mutuku M."/>
            <person name="Mkoji G."/>
            <person name="Steinauer M."/>
            <person name="Loker E.S."/>
        </authorList>
    </citation>
    <scope>NUCLEOTIDE SEQUENCE</scope>
    <source>
        <strain evidence="2">KasaAsao</strain>
    </source>
</reference>
<keyword evidence="3" id="KW-1185">Reference proteome</keyword>
<feature type="transmembrane region" description="Helical" evidence="1">
    <location>
        <begin position="274"/>
        <end position="295"/>
    </location>
</feature>
<comment type="caution">
    <text evidence="2">The sequence shown here is derived from an EMBL/GenBank/DDBJ whole genome shotgun (WGS) entry which is preliminary data.</text>
</comment>
<dbReference type="Proteomes" id="UP001233172">
    <property type="component" value="Unassembled WGS sequence"/>
</dbReference>
<name>A0AAD8C767_BIOPF</name>
<protein>
    <submittedName>
        <fullName evidence="2">Uncharacterized protein</fullName>
    </submittedName>
</protein>
<reference evidence="2" key="2">
    <citation type="submission" date="2023-04" db="EMBL/GenBank/DDBJ databases">
        <authorList>
            <person name="Bu L."/>
            <person name="Lu L."/>
            <person name="Laidemitt M.R."/>
            <person name="Zhang S.M."/>
            <person name="Mutuku M."/>
            <person name="Mkoji G."/>
            <person name="Steinauer M."/>
            <person name="Loker E.S."/>
        </authorList>
    </citation>
    <scope>NUCLEOTIDE SEQUENCE</scope>
    <source>
        <strain evidence="2">KasaAsao</strain>
        <tissue evidence="2">Whole Snail</tissue>
    </source>
</reference>
<evidence type="ECO:0000313" key="3">
    <source>
        <dbReference type="Proteomes" id="UP001233172"/>
    </source>
</evidence>
<accession>A0AAD8C767</accession>
<keyword evidence="1" id="KW-0812">Transmembrane</keyword>
<dbReference type="AlphaFoldDB" id="A0AAD8C767"/>
<sequence length="341" mass="39129">MQMLIMDFTNSLTNSITCEINVETKTVKFIVNYRGLAYVIKKDKHVIVSYKRNNCSFPADYKNITRSDCNLASNKHQISITILQRNTDFTPFGLWEMEVQDNNSVYAKESHCYLYLYAKDKYINCTVQEGNCSSISVACNIKKIYPEAVCSFWISNQEMSQTNVTYNHTNLDGEVPYYSTECSINISRTDVPKDHTNCSLKVAVSPNISDSTDNNTQINAENTFPGRMFDILWQCGLTQKEILLSTNKVLTTTNTNNITARDVPPSKIHDDHNIHYTAITSLAIVSSFLTLYLFIHCFKRNLQVQVNLKHKLISSKHTIQTEDFDNSDIYSFNILQHRKQK</sequence>
<dbReference type="EMBL" id="JASAOG010000009">
    <property type="protein sequence ID" value="KAK0066893.1"/>
    <property type="molecule type" value="Genomic_DNA"/>
</dbReference>
<evidence type="ECO:0000256" key="1">
    <source>
        <dbReference type="SAM" id="Phobius"/>
    </source>
</evidence>
<keyword evidence="1" id="KW-1133">Transmembrane helix</keyword>
<proteinExistence type="predicted"/>
<organism evidence="2 3">
    <name type="scientific">Biomphalaria pfeifferi</name>
    <name type="common">Bloodfluke planorb</name>
    <name type="synonym">Freshwater snail</name>
    <dbReference type="NCBI Taxonomy" id="112525"/>
    <lineage>
        <taxon>Eukaryota</taxon>
        <taxon>Metazoa</taxon>
        <taxon>Spiralia</taxon>
        <taxon>Lophotrochozoa</taxon>
        <taxon>Mollusca</taxon>
        <taxon>Gastropoda</taxon>
        <taxon>Heterobranchia</taxon>
        <taxon>Euthyneura</taxon>
        <taxon>Panpulmonata</taxon>
        <taxon>Hygrophila</taxon>
        <taxon>Lymnaeoidea</taxon>
        <taxon>Planorbidae</taxon>
        <taxon>Biomphalaria</taxon>
    </lineage>
</organism>
<gene>
    <name evidence="2" type="ORF">Bpfe_003628</name>
</gene>
<evidence type="ECO:0000313" key="2">
    <source>
        <dbReference type="EMBL" id="KAK0066893.1"/>
    </source>
</evidence>